<dbReference type="STRING" id="7574.A0A1S3H7F9"/>
<dbReference type="Gene3D" id="3.10.50.10">
    <property type="match status" value="1"/>
</dbReference>
<dbReference type="SUPFAM" id="SSF51445">
    <property type="entry name" value="(Trans)glycosidases"/>
    <property type="match status" value="1"/>
</dbReference>
<dbReference type="GO" id="GO:0008061">
    <property type="term" value="F:chitin binding"/>
    <property type="evidence" value="ECO:0007669"/>
    <property type="project" value="UniProtKB-KW"/>
</dbReference>
<dbReference type="InterPro" id="IPR017853">
    <property type="entry name" value="GH"/>
</dbReference>
<evidence type="ECO:0000313" key="8">
    <source>
        <dbReference type="RefSeq" id="XP_013381937.1"/>
    </source>
</evidence>
<dbReference type="AlphaFoldDB" id="A0A1S3H7F9"/>
<dbReference type="Gene3D" id="2.170.140.10">
    <property type="entry name" value="Chitin binding domain"/>
    <property type="match status" value="1"/>
</dbReference>
<dbReference type="SMART" id="SM00494">
    <property type="entry name" value="ChtBD2"/>
    <property type="match status" value="1"/>
</dbReference>
<dbReference type="InterPro" id="IPR050314">
    <property type="entry name" value="Glycosyl_Hydrlase_18"/>
</dbReference>
<dbReference type="GeneID" id="106152764"/>
<dbReference type="Gene3D" id="3.20.20.80">
    <property type="entry name" value="Glycosidases"/>
    <property type="match status" value="1"/>
</dbReference>
<dbReference type="InterPro" id="IPR001223">
    <property type="entry name" value="Glyco_hydro18_cat"/>
</dbReference>
<dbReference type="PROSITE" id="PS50940">
    <property type="entry name" value="CHIT_BIND_II"/>
    <property type="match status" value="1"/>
</dbReference>
<dbReference type="GO" id="GO:0005576">
    <property type="term" value="C:extracellular region"/>
    <property type="evidence" value="ECO:0007669"/>
    <property type="project" value="InterPro"/>
</dbReference>
<dbReference type="Pfam" id="PF01607">
    <property type="entry name" value="CBM_14"/>
    <property type="match status" value="1"/>
</dbReference>
<keyword evidence="3" id="KW-1015">Disulfide bond</keyword>
<keyword evidence="4" id="KW-0732">Signal</keyword>
<proteinExistence type="inferred from homology"/>
<reference evidence="8 9" key="1">
    <citation type="submission" date="2025-04" db="UniProtKB">
        <authorList>
            <consortium name="RefSeq"/>
        </authorList>
    </citation>
    <scope>IDENTIFICATION</scope>
    <source>
        <tissue evidence="8 9">Gonads</tissue>
    </source>
</reference>
<dbReference type="InterPro" id="IPR029070">
    <property type="entry name" value="Chitinase_insertion_sf"/>
</dbReference>
<dbReference type="OMA" id="THINYEF"/>
<dbReference type="PANTHER" id="PTHR11177">
    <property type="entry name" value="CHITINASE"/>
    <property type="match status" value="1"/>
</dbReference>
<dbReference type="PANTHER" id="PTHR11177:SF317">
    <property type="entry name" value="CHITINASE 12-RELATED"/>
    <property type="match status" value="1"/>
</dbReference>
<evidence type="ECO:0000256" key="2">
    <source>
        <dbReference type="ARBA" id="ARBA00022669"/>
    </source>
</evidence>
<dbReference type="InterPro" id="IPR036508">
    <property type="entry name" value="Chitin-bd_dom_sf"/>
</dbReference>
<dbReference type="GO" id="GO:0005975">
    <property type="term" value="P:carbohydrate metabolic process"/>
    <property type="evidence" value="ECO:0007669"/>
    <property type="project" value="InterPro"/>
</dbReference>
<evidence type="ECO:0000259" key="6">
    <source>
        <dbReference type="PROSITE" id="PS51910"/>
    </source>
</evidence>
<evidence type="ECO:0000259" key="5">
    <source>
        <dbReference type="PROSITE" id="PS50940"/>
    </source>
</evidence>
<dbReference type="OrthoDB" id="76388at2759"/>
<dbReference type="FunFam" id="3.10.50.10:FF:000001">
    <property type="entry name" value="Chitinase 3-like 1"/>
    <property type="match status" value="1"/>
</dbReference>
<accession>A0A1S3H7F9</accession>
<feature type="domain" description="Chitin-binding type-2" evidence="5">
    <location>
        <begin position="467"/>
        <end position="525"/>
    </location>
</feature>
<dbReference type="GO" id="GO:0006032">
    <property type="term" value="P:chitin catabolic process"/>
    <property type="evidence" value="ECO:0007669"/>
    <property type="project" value="TreeGrafter"/>
</dbReference>
<evidence type="ECO:0000313" key="9">
    <source>
        <dbReference type="RefSeq" id="XP_013381938.1"/>
    </source>
</evidence>
<keyword evidence="2" id="KW-0147">Chitin-binding</keyword>
<dbReference type="SUPFAM" id="SSF54556">
    <property type="entry name" value="Chitinase insertion domain"/>
    <property type="match status" value="1"/>
</dbReference>
<dbReference type="GO" id="GO:0004568">
    <property type="term" value="F:chitinase activity"/>
    <property type="evidence" value="ECO:0007669"/>
    <property type="project" value="TreeGrafter"/>
</dbReference>
<evidence type="ECO:0000313" key="7">
    <source>
        <dbReference type="Proteomes" id="UP000085678"/>
    </source>
</evidence>
<dbReference type="Proteomes" id="UP000085678">
    <property type="component" value="Unplaced"/>
</dbReference>
<dbReference type="SUPFAM" id="SSF57625">
    <property type="entry name" value="Invertebrate chitin-binding proteins"/>
    <property type="match status" value="1"/>
</dbReference>
<keyword evidence="7" id="KW-1185">Reference proteome</keyword>
<sequence>MDFCSRLAVVVIFHVLYLVSQTQVDGTSDYGILSLQQILPLNIDTLDEVYKPFDDRYKRICFVDRASFTRPGRGRYKPSFLTGILCTHLVYAFATISIENGEIVPFNENVAEEEGFYRQLVDLKRYTPRLKVMISIGGWAVGSLPFHMMASDQNKILHFTRSVGGFLNKYGFDGVDINWCYPGSLGSPYTDRLKYIELMSALYINFWANEAMGNEKRILSATVPAGRWIIDRGFDIEALRNWVDFINIMAYDYHGSWEYSPTGIHNALNPRTKDPAQEFNAKWTVEYYIKNGFDPVNINLGIPLYGRTFHLANDFQFGVGAPSTGAGPKFGPYSRASGMLGFNEICPMLLEETGYTLIWHEEHQVPYFYNRQTGEWVSFECPISSARKALYVEERGLGGLMFFSIDSGDFDGTFCNFGIQPIVVSTIIISYYNKSMAFIEHLYNFTRHSSYDETDDLRPPCDFSDHGFTCSPDPNGIYPHPCPYQCDKWIHCSHNIPYIKDCPLGQYFINETRRCDWPWLTQCPRSFT</sequence>
<evidence type="ECO:0000256" key="1">
    <source>
        <dbReference type="ARBA" id="ARBA00009121"/>
    </source>
</evidence>
<dbReference type="KEGG" id="lak:106152764"/>
<dbReference type="InterPro" id="IPR011583">
    <property type="entry name" value="Chitinase_II/V-like_cat"/>
</dbReference>
<dbReference type="InterPro" id="IPR002557">
    <property type="entry name" value="Chitin-bd_dom"/>
</dbReference>
<feature type="chain" id="PRO_5014545692" evidence="4">
    <location>
        <begin position="23"/>
        <end position="528"/>
    </location>
</feature>
<dbReference type="SMART" id="SM00636">
    <property type="entry name" value="Glyco_18"/>
    <property type="match status" value="1"/>
</dbReference>
<evidence type="ECO:0000256" key="4">
    <source>
        <dbReference type="SAM" id="SignalP"/>
    </source>
</evidence>
<evidence type="ECO:0000256" key="3">
    <source>
        <dbReference type="ARBA" id="ARBA00023157"/>
    </source>
</evidence>
<feature type="domain" description="GH18" evidence="6">
    <location>
        <begin position="57"/>
        <end position="435"/>
    </location>
</feature>
<name>A0A1S3H7F9_LINAN</name>
<dbReference type="RefSeq" id="XP_013381938.1">
    <property type="nucleotide sequence ID" value="XM_013526484.1"/>
</dbReference>
<dbReference type="RefSeq" id="XP_013381937.1">
    <property type="nucleotide sequence ID" value="XM_013526483.1"/>
</dbReference>
<dbReference type="PROSITE" id="PS51910">
    <property type="entry name" value="GH18_2"/>
    <property type="match status" value="1"/>
</dbReference>
<dbReference type="Pfam" id="PF00704">
    <property type="entry name" value="Glyco_hydro_18"/>
    <property type="match status" value="1"/>
</dbReference>
<comment type="similarity">
    <text evidence="1">Belongs to the glycosyl hydrolase 18 family. Chitinase class II subfamily.</text>
</comment>
<protein>
    <submittedName>
        <fullName evidence="8">Chitinase-3-like protein 1 isoform X1</fullName>
    </submittedName>
    <submittedName>
        <fullName evidence="9">Chitinase-3-like protein 1 isoform X2</fullName>
    </submittedName>
</protein>
<organism evidence="7 9">
    <name type="scientific">Lingula anatina</name>
    <name type="common">Brachiopod</name>
    <name type="synonym">Lingula unguis</name>
    <dbReference type="NCBI Taxonomy" id="7574"/>
    <lineage>
        <taxon>Eukaryota</taxon>
        <taxon>Metazoa</taxon>
        <taxon>Spiralia</taxon>
        <taxon>Lophotrochozoa</taxon>
        <taxon>Brachiopoda</taxon>
        <taxon>Linguliformea</taxon>
        <taxon>Lingulata</taxon>
        <taxon>Lingulida</taxon>
        <taxon>Linguloidea</taxon>
        <taxon>Lingulidae</taxon>
        <taxon>Lingula</taxon>
    </lineage>
</organism>
<feature type="signal peptide" evidence="4">
    <location>
        <begin position="1"/>
        <end position="22"/>
    </location>
</feature>
<gene>
    <name evidence="8 9" type="primary">LOC106152764</name>
</gene>